<evidence type="ECO:0000256" key="1">
    <source>
        <dbReference type="SAM" id="SignalP"/>
    </source>
</evidence>
<keyword evidence="3" id="KW-1185">Reference proteome</keyword>
<feature type="chain" id="PRO_5043362641" evidence="1">
    <location>
        <begin position="18"/>
        <end position="153"/>
    </location>
</feature>
<accession>A0AAW1CXH4</accession>
<feature type="signal peptide" evidence="1">
    <location>
        <begin position="1"/>
        <end position="17"/>
    </location>
</feature>
<dbReference type="AlphaFoldDB" id="A0AAW1CXH4"/>
<gene>
    <name evidence="2" type="ORF">O3M35_012250</name>
</gene>
<organism evidence="2 3">
    <name type="scientific">Rhynocoris fuscipes</name>
    <dbReference type="NCBI Taxonomy" id="488301"/>
    <lineage>
        <taxon>Eukaryota</taxon>
        <taxon>Metazoa</taxon>
        <taxon>Ecdysozoa</taxon>
        <taxon>Arthropoda</taxon>
        <taxon>Hexapoda</taxon>
        <taxon>Insecta</taxon>
        <taxon>Pterygota</taxon>
        <taxon>Neoptera</taxon>
        <taxon>Paraneoptera</taxon>
        <taxon>Hemiptera</taxon>
        <taxon>Heteroptera</taxon>
        <taxon>Panheteroptera</taxon>
        <taxon>Cimicomorpha</taxon>
        <taxon>Reduviidae</taxon>
        <taxon>Harpactorinae</taxon>
        <taxon>Harpactorini</taxon>
        <taxon>Rhynocoris</taxon>
    </lineage>
</organism>
<dbReference type="Proteomes" id="UP001461498">
    <property type="component" value="Unassembled WGS sequence"/>
</dbReference>
<dbReference type="EMBL" id="JAPXFL010000009">
    <property type="protein sequence ID" value="KAK9501543.1"/>
    <property type="molecule type" value="Genomic_DNA"/>
</dbReference>
<reference evidence="2 3" key="1">
    <citation type="submission" date="2022-12" db="EMBL/GenBank/DDBJ databases">
        <title>Chromosome-level genome assembly of true bugs.</title>
        <authorList>
            <person name="Ma L."/>
            <person name="Li H."/>
        </authorList>
    </citation>
    <scope>NUCLEOTIDE SEQUENCE [LARGE SCALE GENOMIC DNA]</scope>
    <source>
        <strain evidence="2">Lab_2022b</strain>
    </source>
</reference>
<name>A0AAW1CXH4_9HEMI</name>
<comment type="caution">
    <text evidence="2">The sequence shown here is derived from an EMBL/GenBank/DDBJ whole genome shotgun (WGS) entry which is preliminary data.</text>
</comment>
<sequence length="153" mass="17276">MIKVITIFTISLCLTQATINRDEVLKRLGEAKQKILITGVAPVISARLQVKSEATAKLLYKGEEAEKCVKNLVPPYITRLTVISIKMVVPLYSKYSNLVEVVKGNITEENLKQISDDLEENGKLNQEMKNLILKLQNIDDQEIKKFQTDAQKC</sequence>
<keyword evidence="1" id="KW-0732">Signal</keyword>
<proteinExistence type="predicted"/>
<evidence type="ECO:0000313" key="2">
    <source>
        <dbReference type="EMBL" id="KAK9501543.1"/>
    </source>
</evidence>
<protein>
    <submittedName>
        <fullName evidence="2">Uncharacterized protein</fullName>
    </submittedName>
</protein>
<evidence type="ECO:0000313" key="3">
    <source>
        <dbReference type="Proteomes" id="UP001461498"/>
    </source>
</evidence>